<reference evidence="11" key="1">
    <citation type="submission" date="2016-10" db="EMBL/GenBank/DDBJ databases">
        <authorList>
            <person name="Varghese N."/>
        </authorList>
    </citation>
    <scope>NUCLEOTIDE SEQUENCE [LARGE SCALE GENOMIC DNA]</scope>
    <source>
        <strain evidence="11">DSM 17980</strain>
    </source>
</reference>
<comment type="function">
    <text evidence="7 8">Key enzyme in folate metabolism. Catalyzes an essential reaction for de novo glycine and purine synthesis, and for DNA precursor synthesis.</text>
</comment>
<comment type="pathway">
    <text evidence="1 8">Cofactor biosynthesis; tetrahydrofolate biosynthesis; 5,6,7,8-tetrahydrofolate from 7,8-dihydrofolate: step 1/1.</text>
</comment>
<keyword evidence="4 8" id="KW-0554">One-carbon metabolism</keyword>
<dbReference type="GO" id="GO:0004146">
    <property type="term" value="F:dihydrofolate reductase activity"/>
    <property type="evidence" value="ECO:0007669"/>
    <property type="project" value="UniProtKB-EC"/>
</dbReference>
<dbReference type="AlphaFoldDB" id="A0A1I7GJM5"/>
<dbReference type="Proteomes" id="UP000183508">
    <property type="component" value="Unassembled WGS sequence"/>
</dbReference>
<dbReference type="EMBL" id="FPBV01000002">
    <property type="protein sequence ID" value="SFU48456.1"/>
    <property type="molecule type" value="Genomic_DNA"/>
</dbReference>
<evidence type="ECO:0000256" key="2">
    <source>
        <dbReference type="ARBA" id="ARBA00009539"/>
    </source>
</evidence>
<sequence length="183" mass="20529">MTGAPGCSLLVAYARGRVMGKDGRLPWHLPADLRHFKRLTLGHTVVMGRRTYASIGRPLPDRRNVVLSRDPAFSPDGVEVVRSLEALERTLALDAAAPAEEVFIIGGEQVFRLFLPRAKRLYITEIDLDVDGDTFFPEWDRSAFRLIDAREGVVDERNPYPHRFLVYERIDGAFPSLGSTPPV</sequence>
<dbReference type="GO" id="GO:0046655">
    <property type="term" value="P:folic acid metabolic process"/>
    <property type="evidence" value="ECO:0007669"/>
    <property type="project" value="TreeGrafter"/>
</dbReference>
<keyword evidence="11" id="KW-1185">Reference proteome</keyword>
<dbReference type="InterPro" id="IPR012259">
    <property type="entry name" value="DHFR"/>
</dbReference>
<evidence type="ECO:0000256" key="8">
    <source>
        <dbReference type="PIRNR" id="PIRNR000194"/>
    </source>
</evidence>
<evidence type="ECO:0000256" key="1">
    <source>
        <dbReference type="ARBA" id="ARBA00004903"/>
    </source>
</evidence>
<evidence type="ECO:0000259" key="9">
    <source>
        <dbReference type="PROSITE" id="PS51330"/>
    </source>
</evidence>
<evidence type="ECO:0000313" key="10">
    <source>
        <dbReference type="EMBL" id="SFU48456.1"/>
    </source>
</evidence>
<dbReference type="SUPFAM" id="SSF53597">
    <property type="entry name" value="Dihydrofolate reductase-like"/>
    <property type="match status" value="1"/>
</dbReference>
<dbReference type="UniPathway" id="UPA00077">
    <property type="reaction ID" value="UER00158"/>
</dbReference>
<dbReference type="GO" id="GO:0006730">
    <property type="term" value="P:one-carbon metabolic process"/>
    <property type="evidence" value="ECO:0007669"/>
    <property type="project" value="UniProtKB-KW"/>
</dbReference>
<dbReference type="FunFam" id="3.40.430.10:FF:000001">
    <property type="entry name" value="Dihydrofolate reductase"/>
    <property type="match status" value="1"/>
</dbReference>
<evidence type="ECO:0000256" key="7">
    <source>
        <dbReference type="ARBA" id="ARBA00025067"/>
    </source>
</evidence>
<proteinExistence type="inferred from homology"/>
<dbReference type="PIRSF" id="PIRSF000194">
    <property type="entry name" value="DHFR"/>
    <property type="match status" value="1"/>
</dbReference>
<dbReference type="STRING" id="392015.SAMN05421543_102238"/>
<evidence type="ECO:0000256" key="6">
    <source>
        <dbReference type="ARBA" id="ARBA00023002"/>
    </source>
</evidence>
<dbReference type="InterPro" id="IPR001796">
    <property type="entry name" value="DHFR_dom"/>
</dbReference>
<keyword evidence="5 8" id="KW-0521">NADP</keyword>
<dbReference type="GO" id="GO:0046452">
    <property type="term" value="P:dihydrofolate metabolic process"/>
    <property type="evidence" value="ECO:0007669"/>
    <property type="project" value="TreeGrafter"/>
</dbReference>
<feature type="domain" description="DHFR" evidence="9">
    <location>
        <begin position="6"/>
        <end position="169"/>
    </location>
</feature>
<name>A0A1I7GJM5_9BACL</name>
<gene>
    <name evidence="10" type="ORF">SAMN05421543_102238</name>
</gene>
<dbReference type="PRINTS" id="PR00070">
    <property type="entry name" value="DHFR"/>
</dbReference>
<comment type="catalytic activity">
    <reaction evidence="8">
        <text>(6S)-5,6,7,8-tetrahydrofolate + NADP(+) = 7,8-dihydrofolate + NADPH + H(+)</text>
        <dbReference type="Rhea" id="RHEA:15009"/>
        <dbReference type="ChEBI" id="CHEBI:15378"/>
        <dbReference type="ChEBI" id="CHEBI:57451"/>
        <dbReference type="ChEBI" id="CHEBI:57453"/>
        <dbReference type="ChEBI" id="CHEBI:57783"/>
        <dbReference type="ChEBI" id="CHEBI:58349"/>
        <dbReference type="EC" id="1.5.1.3"/>
    </reaction>
</comment>
<organism evidence="10 11">
    <name type="scientific">Alicyclobacillus macrosporangiidus</name>
    <dbReference type="NCBI Taxonomy" id="392015"/>
    <lineage>
        <taxon>Bacteria</taxon>
        <taxon>Bacillati</taxon>
        <taxon>Bacillota</taxon>
        <taxon>Bacilli</taxon>
        <taxon>Bacillales</taxon>
        <taxon>Alicyclobacillaceae</taxon>
        <taxon>Alicyclobacillus</taxon>
    </lineage>
</organism>
<dbReference type="Pfam" id="PF00186">
    <property type="entry name" value="DHFR_1"/>
    <property type="match status" value="1"/>
</dbReference>
<evidence type="ECO:0000313" key="11">
    <source>
        <dbReference type="Proteomes" id="UP000183508"/>
    </source>
</evidence>
<keyword evidence="6 8" id="KW-0560">Oxidoreductase</keyword>
<evidence type="ECO:0000256" key="4">
    <source>
        <dbReference type="ARBA" id="ARBA00022563"/>
    </source>
</evidence>
<accession>A0A1I7GJM5</accession>
<dbReference type="PROSITE" id="PS51330">
    <property type="entry name" value="DHFR_2"/>
    <property type="match status" value="1"/>
</dbReference>
<dbReference type="GO" id="GO:0046654">
    <property type="term" value="P:tetrahydrofolate biosynthetic process"/>
    <property type="evidence" value="ECO:0007669"/>
    <property type="project" value="UniProtKB-UniPathway"/>
</dbReference>
<protein>
    <recommendedName>
        <fullName evidence="3 8">Dihydrofolate reductase</fullName>
        <ecNumber evidence="3 8">1.5.1.3</ecNumber>
    </recommendedName>
</protein>
<dbReference type="EC" id="1.5.1.3" evidence="3 8"/>
<evidence type="ECO:0000256" key="3">
    <source>
        <dbReference type="ARBA" id="ARBA00012856"/>
    </source>
</evidence>
<comment type="similarity">
    <text evidence="2 8">Belongs to the dihydrofolate reductase family.</text>
</comment>
<dbReference type="RefSeq" id="WP_281245555.1">
    <property type="nucleotide sequence ID" value="NZ_FPBV01000002.1"/>
</dbReference>
<dbReference type="PANTHER" id="PTHR48069:SF3">
    <property type="entry name" value="DIHYDROFOLATE REDUCTASE"/>
    <property type="match status" value="1"/>
</dbReference>
<evidence type="ECO:0000256" key="5">
    <source>
        <dbReference type="ARBA" id="ARBA00022857"/>
    </source>
</evidence>
<dbReference type="CDD" id="cd00209">
    <property type="entry name" value="DHFR"/>
    <property type="match status" value="1"/>
</dbReference>
<dbReference type="GO" id="GO:0005829">
    <property type="term" value="C:cytosol"/>
    <property type="evidence" value="ECO:0007669"/>
    <property type="project" value="TreeGrafter"/>
</dbReference>
<dbReference type="Gene3D" id="3.40.430.10">
    <property type="entry name" value="Dihydrofolate Reductase, subunit A"/>
    <property type="match status" value="1"/>
</dbReference>
<dbReference type="InterPro" id="IPR024072">
    <property type="entry name" value="DHFR-like_dom_sf"/>
</dbReference>
<dbReference type="GO" id="GO:0070401">
    <property type="term" value="F:NADP+ binding"/>
    <property type="evidence" value="ECO:0007669"/>
    <property type="project" value="UniProtKB-ARBA"/>
</dbReference>
<dbReference type="PANTHER" id="PTHR48069">
    <property type="entry name" value="DIHYDROFOLATE REDUCTASE"/>
    <property type="match status" value="1"/>
</dbReference>